<keyword evidence="8" id="KW-0732">Signal</keyword>
<dbReference type="Pfam" id="PF26550">
    <property type="entry name" value="Tricorn_2nd"/>
    <property type="match status" value="1"/>
</dbReference>
<evidence type="ECO:0000256" key="6">
    <source>
        <dbReference type="ARBA" id="ARBA00022825"/>
    </source>
</evidence>
<feature type="signal peptide" evidence="8">
    <location>
        <begin position="1"/>
        <end position="18"/>
    </location>
</feature>
<evidence type="ECO:0000256" key="1">
    <source>
        <dbReference type="ARBA" id="ARBA00004496"/>
    </source>
</evidence>
<evidence type="ECO:0000256" key="4">
    <source>
        <dbReference type="ARBA" id="ARBA00022670"/>
    </source>
</evidence>
<keyword evidence="4 7" id="KW-0645">Protease</keyword>
<dbReference type="EC" id="3.4.21.-" evidence="7"/>
<dbReference type="InterPro" id="IPR011042">
    <property type="entry name" value="6-blade_b-propeller_TolB-like"/>
</dbReference>
<organism evidence="10 11">
    <name type="scientific">Terrimonas rubra</name>
    <dbReference type="NCBI Taxonomy" id="1035890"/>
    <lineage>
        <taxon>Bacteria</taxon>
        <taxon>Pseudomonadati</taxon>
        <taxon>Bacteroidota</taxon>
        <taxon>Chitinophagia</taxon>
        <taxon>Chitinophagales</taxon>
        <taxon>Chitinophagaceae</taxon>
        <taxon>Terrimonas</taxon>
    </lineage>
</organism>
<dbReference type="Proteomes" id="UP001597511">
    <property type="component" value="Unassembled WGS sequence"/>
</dbReference>
<sequence length="1041" mass="117964">MNKIVFALLLLAGVPVMAQTGTYFLSNPCLTPDGQTVIFSFEGDLWKAAVADGQASRITAMQGYETSPRVSPDGKWIAFTGRQYGNADVYIMPVNGGDIKQVTYHSGNDEVTGWSWDSKEVYFNSNRLGQNHGFTVAATGGTPKRVFGEYFFQYDHNLVAHPNGEIFFSDTWESANQAQRKRYKGPFNPEIQSYQFATKKHKVYTTWEGKDFATTIDKQGNIYFLSDEANGEYNLYTFENGKKKGLTKFPTSLKTPVVNANGGKIVFEKEYQLWLYDVAGNKANKLNIVINRNNTLPKDKDYSIGRNISNFDISPDAKKIAFISRGELFVSDIEGKFVQQVDKGSVERAVQVKWLADNKTLLFSQTFNGYTNWFTITADGSAALKQLTKDAKNNRGIVFNKKREQAVFLSGRDEVKLMDLKTFAVKTIAKDELWGFQGSTPGFSPNDEYIIFTAFRNFEQDIFVHHIKDNKTTNLTNTGITEAGPIWSPDGKYIYFTSQRLKPSYPFGMPNAKVYRIALEKFDAPYRKDKYDALFAEEKKDTAKKDKKPEVAVKNITIDTDKILERIEQVSPSFGAQNLTYVYQKGDKTQVLYASNHAEGKTALWKTVIEPFEDNKTEKINGTDNSFVGSIVDVNDKLYALSGGAVNKLNLDANKIDPININFTFRRNLASEFAQMFEEAWAQMEENYYDEKFHGLDWAKTKKYYQQFIPYLNNRSDLRVLLNDMLGELNSSHQGFGTFGSDEAIALSNSTMETGILFDNDNPYLVKRVVARSAADKKEIDVQPGDVLTKVNNITVDKNTDRNFYFTKPSQDQELELTFDRKSKPVVVKVHPQSSLFGNLYDEWVDNNQKRVNEKSKNRIAYGYMKNMGQGELEQFIIDMTNELNGKDALIFDLRYNTGGNVHDEVLKFLSQKNYLNWKYREGKLSTQSNFAPADKPIILLINEQSLSDAEMTSQGFKALKLGKIIGNGTYRWIIFTSGVGLVDGSSVRMPSWGCYTLDGKDLEMTGVEPDIKVLNSFEDKLTGRDPQLDRAIEEILKQLK</sequence>
<dbReference type="Gene3D" id="3.90.226.10">
    <property type="entry name" value="2-enoyl-CoA Hydratase, Chain A, domain 1"/>
    <property type="match status" value="1"/>
</dbReference>
<dbReference type="CDD" id="cd07562">
    <property type="entry name" value="Peptidase_S41_TRI"/>
    <property type="match status" value="1"/>
</dbReference>
<feature type="chain" id="PRO_5046087735" description="Tricorn protease homolog" evidence="8">
    <location>
        <begin position="19"/>
        <end position="1041"/>
    </location>
</feature>
<dbReference type="SUPFAM" id="SSF52096">
    <property type="entry name" value="ClpP/crotonase"/>
    <property type="match status" value="1"/>
</dbReference>
<comment type="similarity">
    <text evidence="2 7">Belongs to the peptidase S41B family.</text>
</comment>
<evidence type="ECO:0000256" key="5">
    <source>
        <dbReference type="ARBA" id="ARBA00022801"/>
    </source>
</evidence>
<comment type="function">
    <text evidence="7">Degrades oligopeptides.</text>
</comment>
<dbReference type="InterPro" id="IPR012393">
    <property type="entry name" value="Tricorn_protease"/>
</dbReference>
<reference evidence="11" key="1">
    <citation type="journal article" date="2019" name="Int. J. Syst. Evol. Microbiol.">
        <title>The Global Catalogue of Microorganisms (GCM) 10K type strain sequencing project: providing services to taxonomists for standard genome sequencing and annotation.</title>
        <authorList>
            <consortium name="The Broad Institute Genomics Platform"/>
            <consortium name="The Broad Institute Genome Sequencing Center for Infectious Disease"/>
            <person name="Wu L."/>
            <person name="Ma J."/>
        </authorList>
    </citation>
    <scope>NUCLEOTIDE SEQUENCE [LARGE SCALE GENOMIC DNA]</scope>
    <source>
        <strain evidence="11">KCTC 23299</strain>
    </source>
</reference>
<dbReference type="Pfam" id="PF26549">
    <property type="entry name" value="Tricorn_N"/>
    <property type="match status" value="1"/>
</dbReference>
<feature type="domain" description="Tail specific protease" evidence="9">
    <location>
        <begin position="810"/>
        <end position="1015"/>
    </location>
</feature>
<dbReference type="EMBL" id="JBHUOZ010000001">
    <property type="protein sequence ID" value="MFD2918512.1"/>
    <property type="molecule type" value="Genomic_DNA"/>
</dbReference>
<dbReference type="SMART" id="SM00245">
    <property type="entry name" value="TSPc"/>
    <property type="match status" value="1"/>
</dbReference>
<evidence type="ECO:0000313" key="10">
    <source>
        <dbReference type="EMBL" id="MFD2918512.1"/>
    </source>
</evidence>
<protein>
    <recommendedName>
        <fullName evidence="7">Tricorn protease homolog</fullName>
        <ecNumber evidence="7">3.4.21.-</ecNumber>
    </recommendedName>
</protein>
<keyword evidence="5 7" id="KW-0378">Hydrolase</keyword>
<keyword evidence="11" id="KW-1185">Reference proteome</keyword>
<dbReference type="Gene3D" id="2.120.10.30">
    <property type="entry name" value="TolB, C-terminal domain"/>
    <property type="match status" value="2"/>
</dbReference>
<dbReference type="InterPro" id="IPR029045">
    <property type="entry name" value="ClpP/crotonase-like_dom_sf"/>
</dbReference>
<dbReference type="Pfam" id="PF14684">
    <property type="entry name" value="Tricorn_C1"/>
    <property type="match status" value="1"/>
</dbReference>
<dbReference type="SUPFAM" id="SSF50156">
    <property type="entry name" value="PDZ domain-like"/>
    <property type="match status" value="1"/>
</dbReference>
<dbReference type="InterPro" id="IPR005151">
    <property type="entry name" value="Tail-specific_protease"/>
</dbReference>
<dbReference type="Gene3D" id="3.30.750.44">
    <property type="match status" value="1"/>
</dbReference>
<dbReference type="Gene3D" id="2.120.10.60">
    <property type="entry name" value="Tricorn protease N-terminal domain"/>
    <property type="match status" value="1"/>
</dbReference>
<dbReference type="SUPFAM" id="SSF82171">
    <property type="entry name" value="DPP6 N-terminal domain-like"/>
    <property type="match status" value="1"/>
</dbReference>
<keyword evidence="6 7" id="KW-0720">Serine protease</keyword>
<dbReference type="SUPFAM" id="SSF69304">
    <property type="entry name" value="Tricorn protease N-terminal domain"/>
    <property type="match status" value="1"/>
</dbReference>
<dbReference type="Pfam" id="PF03572">
    <property type="entry name" value="Peptidase_S41"/>
    <property type="match status" value="1"/>
</dbReference>
<name>A0ABW6A333_9BACT</name>
<evidence type="ECO:0000256" key="7">
    <source>
        <dbReference type="PIRNR" id="PIRNR036421"/>
    </source>
</evidence>
<comment type="subcellular location">
    <subcellularLocation>
        <location evidence="1 7">Cytoplasm</location>
    </subcellularLocation>
</comment>
<keyword evidence="3 7" id="KW-0963">Cytoplasm</keyword>
<dbReference type="PIRSF" id="PIRSF036421">
    <property type="entry name" value="Tricorn_protease"/>
    <property type="match status" value="1"/>
</dbReference>
<dbReference type="PANTHER" id="PTHR43253">
    <property type="entry name" value="TRICORN PROTEASE HOMOLOG 2-RELATED"/>
    <property type="match status" value="1"/>
</dbReference>
<accession>A0ABW6A333</accession>
<evidence type="ECO:0000256" key="3">
    <source>
        <dbReference type="ARBA" id="ARBA00022490"/>
    </source>
</evidence>
<dbReference type="PANTHER" id="PTHR43253:SF1">
    <property type="entry name" value="TRICORN PROTEASE HOMOLOG 2-RELATED"/>
    <property type="match status" value="1"/>
</dbReference>
<proteinExistence type="inferred from homology"/>
<evidence type="ECO:0000313" key="11">
    <source>
        <dbReference type="Proteomes" id="UP001597511"/>
    </source>
</evidence>
<evidence type="ECO:0000259" key="9">
    <source>
        <dbReference type="SMART" id="SM00245"/>
    </source>
</evidence>
<dbReference type="InterPro" id="IPR028204">
    <property type="entry name" value="Tricorn_C1"/>
</dbReference>
<dbReference type="InterPro" id="IPR036034">
    <property type="entry name" value="PDZ_sf"/>
</dbReference>
<evidence type="ECO:0000256" key="8">
    <source>
        <dbReference type="SAM" id="SignalP"/>
    </source>
</evidence>
<dbReference type="Gene3D" id="2.30.42.10">
    <property type="match status" value="1"/>
</dbReference>
<dbReference type="RefSeq" id="WP_386094779.1">
    <property type="nucleotide sequence ID" value="NZ_JBHUOZ010000001.1"/>
</dbReference>
<evidence type="ECO:0000256" key="2">
    <source>
        <dbReference type="ARBA" id="ARBA00008524"/>
    </source>
</evidence>
<comment type="caution">
    <text evidence="10">The sequence shown here is derived from an EMBL/GenBank/DDBJ whole genome shotgun (WGS) entry which is preliminary data.</text>
</comment>
<gene>
    <name evidence="10" type="ORF">ACFS6H_02250</name>
</gene>